<gene>
    <name evidence="3" type="ORF">DB30_05775</name>
</gene>
<protein>
    <recommendedName>
        <fullName evidence="2">Beta-lactamase-related domain-containing protein</fullName>
    </recommendedName>
</protein>
<sequence length="831" mass="89987">MMKGQARGHLIVGAVLVLVLGCTDDEPASSAGGTAESGGTAGPDEAEPIDPLDGEGGDPPGAPDPSSTWTAPTTLGNGLVHDSRYDLRARDYRTSVTGSQLAAGVDWSFVESHRDKIRNGFRPTAIDAQVSLTAAGELRITDRSVYVSDDDANYRTETKTHIYGSTILESSIMQNGPSRHGAPRPTSIDTFSLPGGQVGETIVWTYDNNPAPWRITAGLQIGAFNILLKALEDSAWRPISISSRRRAGASEYAAIFVQDGVSASDWTVSLGQTAATLADTITTQWDNGYYPVRRTYEDRAHEPVFNILWVKRSPELRLEIRENLDETLFNEQDIGWRQQGYHLENACAYKDAGVERYVGMWTRSEPYLRVAVGDTLDESSPTFAARYAPLEDQIIQVMTLAGDSKEGTFFRPSGTLHVFEGDDLVLNRAYTYAPANYPDTELNAPMALASVSKSITAAAVVRELDIQGILLTAPFAGAAGISGVQEMATVPTIAEVLQNLGGFNPTPASYGDHTKTNLPYPIDGQDMYDYVTNGHLNVMKDSYWNLATYQKSQLGLFVYSNPGFSMLGELVRIRSGVPYASYVRDSLLAPLNLDQEIYPDPGHRNAVSEPTQAGLRSYLINDAHPYTCDPLTCTPATPRLASESVPGPSSGDQPSWAENVGPIDPSAPAYSAVNRYAGRVYMGGAPLAAGGWHGDGESLGVLIRTLVQHGYLMPKSTAGQLWDPQWWNMKQDRAAGWAYGLGWYVRGNWVAMAGGSDGSMATVLHNRRWDFTVVVLTNVRGNGFSEYVNPLLETPAGVWGTSILGKQFPCGDDLATVSGNECAIWGGGYIY</sequence>
<evidence type="ECO:0000313" key="4">
    <source>
        <dbReference type="Proteomes" id="UP000031599"/>
    </source>
</evidence>
<feature type="compositionally biased region" description="Polar residues" evidence="1">
    <location>
        <begin position="66"/>
        <end position="75"/>
    </location>
</feature>
<dbReference type="Pfam" id="PF17660">
    <property type="entry name" value="BTRD1"/>
    <property type="match status" value="2"/>
</dbReference>
<reference evidence="3 4" key="1">
    <citation type="submission" date="2014-12" db="EMBL/GenBank/DDBJ databases">
        <title>Genome assembly of Enhygromyxa salina DSM 15201.</title>
        <authorList>
            <person name="Sharma G."/>
            <person name="Subramanian S."/>
        </authorList>
    </citation>
    <scope>NUCLEOTIDE SEQUENCE [LARGE SCALE GENOMIC DNA]</scope>
    <source>
        <strain evidence="3 4">DSM 15201</strain>
    </source>
</reference>
<feature type="region of interest" description="Disordered" evidence="1">
    <location>
        <begin position="639"/>
        <end position="661"/>
    </location>
</feature>
<dbReference type="EMBL" id="JMCC02000058">
    <property type="protein sequence ID" value="KIG15231.1"/>
    <property type="molecule type" value="Genomic_DNA"/>
</dbReference>
<dbReference type="InterPro" id="IPR001466">
    <property type="entry name" value="Beta-lactam-related"/>
</dbReference>
<dbReference type="PROSITE" id="PS51257">
    <property type="entry name" value="PROKAR_LIPOPROTEIN"/>
    <property type="match status" value="1"/>
</dbReference>
<feature type="region of interest" description="Disordered" evidence="1">
    <location>
        <begin position="27"/>
        <end position="75"/>
    </location>
</feature>
<evidence type="ECO:0000313" key="3">
    <source>
        <dbReference type="EMBL" id="KIG15231.1"/>
    </source>
</evidence>
<dbReference type="InterPro" id="IPR049511">
    <property type="entry name" value="PGH-like_rpt"/>
</dbReference>
<dbReference type="InterPro" id="IPR050491">
    <property type="entry name" value="AmpC-like"/>
</dbReference>
<dbReference type="Pfam" id="PF00144">
    <property type="entry name" value="Beta-lactamase"/>
    <property type="match status" value="1"/>
</dbReference>
<evidence type="ECO:0000259" key="2">
    <source>
        <dbReference type="Pfam" id="PF00144"/>
    </source>
</evidence>
<dbReference type="Proteomes" id="UP000031599">
    <property type="component" value="Unassembled WGS sequence"/>
</dbReference>
<dbReference type="AlphaFoldDB" id="A0A0C2CW20"/>
<comment type="caution">
    <text evidence="3">The sequence shown here is derived from an EMBL/GenBank/DDBJ whole genome shotgun (WGS) entry which is preliminary data.</text>
</comment>
<proteinExistence type="predicted"/>
<dbReference type="SUPFAM" id="SSF56601">
    <property type="entry name" value="beta-lactamase/transpeptidase-like"/>
    <property type="match status" value="1"/>
</dbReference>
<feature type="compositionally biased region" description="Acidic residues" evidence="1">
    <location>
        <begin position="44"/>
        <end position="56"/>
    </location>
</feature>
<dbReference type="PANTHER" id="PTHR46825">
    <property type="entry name" value="D-ALANYL-D-ALANINE-CARBOXYPEPTIDASE/ENDOPEPTIDASE AMPH"/>
    <property type="match status" value="1"/>
</dbReference>
<organism evidence="3 4">
    <name type="scientific">Enhygromyxa salina</name>
    <dbReference type="NCBI Taxonomy" id="215803"/>
    <lineage>
        <taxon>Bacteria</taxon>
        <taxon>Pseudomonadati</taxon>
        <taxon>Myxococcota</taxon>
        <taxon>Polyangia</taxon>
        <taxon>Nannocystales</taxon>
        <taxon>Nannocystaceae</taxon>
        <taxon>Enhygromyxa</taxon>
    </lineage>
</organism>
<dbReference type="PANTHER" id="PTHR46825:SF9">
    <property type="entry name" value="BETA-LACTAMASE-RELATED DOMAIN-CONTAINING PROTEIN"/>
    <property type="match status" value="1"/>
</dbReference>
<name>A0A0C2CW20_9BACT</name>
<dbReference type="Gene3D" id="3.40.710.10">
    <property type="entry name" value="DD-peptidase/beta-lactamase superfamily"/>
    <property type="match status" value="1"/>
</dbReference>
<evidence type="ECO:0000256" key="1">
    <source>
        <dbReference type="SAM" id="MobiDB-lite"/>
    </source>
</evidence>
<feature type="domain" description="Beta-lactamase-related" evidence="2">
    <location>
        <begin position="411"/>
        <end position="784"/>
    </location>
</feature>
<dbReference type="InterPro" id="IPR012338">
    <property type="entry name" value="Beta-lactam/transpept-like"/>
</dbReference>
<accession>A0A0C2CW20</accession>